<feature type="region of interest" description="Disordered" evidence="1">
    <location>
        <begin position="1"/>
        <end position="23"/>
    </location>
</feature>
<evidence type="ECO:0000313" key="3">
    <source>
        <dbReference type="Proteomes" id="UP000295023"/>
    </source>
</evidence>
<dbReference type="AlphaFoldDB" id="A0A4R4DS46"/>
<dbReference type="OrthoDB" id="7280977at2"/>
<dbReference type="RefSeq" id="WP_132286155.1">
    <property type="nucleotide sequence ID" value="NZ_SKBM01000005.1"/>
</dbReference>
<reference evidence="2 3" key="1">
    <citation type="submission" date="2019-03" db="EMBL/GenBank/DDBJ databases">
        <title>Paracraurococcus aquatilis NE82 genome sequence.</title>
        <authorList>
            <person name="Zhao Y."/>
            <person name="Du Z."/>
        </authorList>
    </citation>
    <scope>NUCLEOTIDE SEQUENCE [LARGE SCALE GENOMIC DNA]</scope>
    <source>
        <strain evidence="2 3">NE82</strain>
    </source>
</reference>
<proteinExistence type="predicted"/>
<evidence type="ECO:0000256" key="1">
    <source>
        <dbReference type="SAM" id="MobiDB-lite"/>
    </source>
</evidence>
<keyword evidence="3" id="KW-1185">Reference proteome</keyword>
<gene>
    <name evidence="2" type="ORF">EXY23_07025</name>
</gene>
<name>A0A4R4DS46_9PROT</name>
<dbReference type="EMBL" id="SKBM01000005">
    <property type="protein sequence ID" value="TCZ64392.1"/>
    <property type="molecule type" value="Genomic_DNA"/>
</dbReference>
<accession>A0A4R4DS46</accession>
<dbReference type="Proteomes" id="UP000295023">
    <property type="component" value="Unassembled WGS sequence"/>
</dbReference>
<protein>
    <submittedName>
        <fullName evidence="2">Uncharacterized protein</fullName>
    </submittedName>
</protein>
<evidence type="ECO:0000313" key="2">
    <source>
        <dbReference type="EMBL" id="TCZ64392.1"/>
    </source>
</evidence>
<sequence>MSMDDYDDGLVHSHGWATEPPLAAGPMRRGAEIAAAMSAHPEEDAYDDGLVHDHGWASADRSLLAHQR</sequence>
<comment type="caution">
    <text evidence="2">The sequence shown here is derived from an EMBL/GenBank/DDBJ whole genome shotgun (WGS) entry which is preliminary data.</text>
</comment>
<organism evidence="2 3">
    <name type="scientific">Roseicella aquatilis</name>
    <dbReference type="NCBI Taxonomy" id="2527868"/>
    <lineage>
        <taxon>Bacteria</taxon>
        <taxon>Pseudomonadati</taxon>
        <taxon>Pseudomonadota</taxon>
        <taxon>Alphaproteobacteria</taxon>
        <taxon>Acetobacterales</taxon>
        <taxon>Roseomonadaceae</taxon>
        <taxon>Roseicella</taxon>
    </lineage>
</organism>